<feature type="binding site" evidence="8">
    <location>
        <position position="159"/>
    </location>
    <ligand>
        <name>(S)-malate</name>
        <dbReference type="ChEBI" id="CHEBI:15589"/>
    </ligand>
</feature>
<dbReference type="InterPro" id="IPR001891">
    <property type="entry name" value="Malic_OxRdtase"/>
</dbReference>
<dbReference type="GO" id="GO:0046872">
    <property type="term" value="F:metal ion binding"/>
    <property type="evidence" value="ECO:0007669"/>
    <property type="project" value="UniProtKB-KW"/>
</dbReference>
<dbReference type="GO" id="GO:0006108">
    <property type="term" value="P:malate metabolic process"/>
    <property type="evidence" value="ECO:0007669"/>
    <property type="project" value="TreeGrafter"/>
</dbReference>
<reference evidence="13 14" key="1">
    <citation type="submission" date="2019-07" db="EMBL/GenBank/DDBJ databases">
        <title>Quadrisphaera sp. strain DD2A genome sequencing and assembly.</title>
        <authorList>
            <person name="Kim I."/>
        </authorList>
    </citation>
    <scope>NUCLEOTIDE SEQUENCE [LARGE SCALE GENOMIC DNA]</scope>
    <source>
        <strain evidence="13 14">DD2A</strain>
    </source>
</reference>
<dbReference type="InterPro" id="IPR036291">
    <property type="entry name" value="NAD(P)-bd_dom_sf"/>
</dbReference>
<evidence type="ECO:0000256" key="2">
    <source>
        <dbReference type="ARBA" id="ARBA00008785"/>
    </source>
</evidence>
<dbReference type="FunFam" id="3.40.50.10380:FF:000001">
    <property type="entry name" value="NAD-dependent malic enzyme"/>
    <property type="match status" value="1"/>
</dbReference>
<evidence type="ECO:0000256" key="4">
    <source>
        <dbReference type="ARBA" id="ARBA00023027"/>
    </source>
</evidence>
<sequence>MGDTATSSSTTAGLQLLQDPLLNRGTAFTEAERDELGLRGLLPPQVETIEQQADRAWRSVEAVEGTSATSRQLAQHITLRQLQDTNEVLFYEVLSRHVEEALPLVYTPTVGAACQRFSQIYRRPRGLFVSYPDRHRLREVLRNRPRAEVDVIVVTDGQRILGLGDQGVGGMGIPIGKLSLYTAIGGIDPARTLPIVLDVGCDDDDLRDDPFYLGWRHPRVTGEEYEEFVDAFVAAVREELPGVLLQWEDFASKNALPILDRYRDQLLTFNDDIQGTAAVVAGAMTGAASVSGTSLREQRVVMVGAGSAGIGVCDRLVQAMVADGATEDDAVAAVHVLDVGGLLVEGQAGLTPAQARYAKSAEQLAGWGVDVERRSELDLLTVVRNVEPTALIGLSSAHGIFTREVITEMASHVERPIVFPLSNPTSHAEAEPQDLSDWTDGRALVATGSPFPPVEQDGARRRVAQCNNVYVFPAVGLGVVASRATRVTDAMLLQAALALGEQSPVRHDPGGALLPEVADMPTAAVAIAEAVARQAVADGVAPEATDEEVAAAVRAARWTPAYR</sequence>
<evidence type="ECO:0000256" key="3">
    <source>
        <dbReference type="ARBA" id="ARBA00022723"/>
    </source>
</evidence>
<evidence type="ECO:0000313" key="14">
    <source>
        <dbReference type="Proteomes" id="UP000321234"/>
    </source>
</evidence>
<dbReference type="InterPro" id="IPR012302">
    <property type="entry name" value="Malic_NAD-bd"/>
</dbReference>
<keyword evidence="3 9" id="KW-0479">Metal-binding</keyword>
<keyword evidence="14" id="KW-1185">Reference proteome</keyword>
<dbReference type="PANTHER" id="PTHR23406:SF34">
    <property type="entry name" value="NAD-DEPENDENT MALIC ENZYME, MITOCHONDRIAL"/>
    <property type="match status" value="1"/>
</dbReference>
<dbReference type="PANTHER" id="PTHR23406">
    <property type="entry name" value="MALIC ENZYME-RELATED"/>
    <property type="match status" value="1"/>
</dbReference>
<dbReference type="OrthoDB" id="3314528at2"/>
<dbReference type="NCBIfam" id="NF010052">
    <property type="entry name" value="PRK13529.1"/>
    <property type="match status" value="1"/>
</dbReference>
<dbReference type="Proteomes" id="UP000321234">
    <property type="component" value="Unassembled WGS sequence"/>
</dbReference>
<evidence type="ECO:0000313" key="13">
    <source>
        <dbReference type="EMBL" id="TXR55674.1"/>
    </source>
</evidence>
<dbReference type="InterPro" id="IPR037062">
    <property type="entry name" value="Malic_N_dom_sf"/>
</dbReference>
<feature type="binding site" evidence="9">
    <location>
        <position position="248"/>
    </location>
    <ligand>
        <name>a divalent metal cation</name>
        <dbReference type="ChEBI" id="CHEBI:60240"/>
    </ligand>
</feature>
<dbReference type="PRINTS" id="PR00072">
    <property type="entry name" value="MALOXRDTASE"/>
</dbReference>
<name>A0A5C8ZDU6_9ACTN</name>
<comment type="caution">
    <text evidence="13">The sequence shown here is derived from an EMBL/GenBank/DDBJ whole genome shotgun (WGS) entry which is preliminary data.</text>
</comment>
<organism evidence="13 14">
    <name type="scientific">Quadrisphaera setariae</name>
    <dbReference type="NCBI Taxonomy" id="2593304"/>
    <lineage>
        <taxon>Bacteria</taxon>
        <taxon>Bacillati</taxon>
        <taxon>Actinomycetota</taxon>
        <taxon>Actinomycetes</taxon>
        <taxon>Kineosporiales</taxon>
        <taxon>Kineosporiaceae</taxon>
        <taxon>Quadrisphaera</taxon>
    </lineage>
</organism>
<gene>
    <name evidence="13" type="ORF">FMM08_12595</name>
</gene>
<feature type="active site" description="Proton acceptor" evidence="7">
    <location>
        <position position="177"/>
    </location>
</feature>
<evidence type="ECO:0000256" key="6">
    <source>
        <dbReference type="ARBA" id="ARBA00082317"/>
    </source>
</evidence>
<feature type="domain" description="Malic enzyme NAD-binding" evidence="11">
    <location>
        <begin position="273"/>
        <end position="536"/>
    </location>
</feature>
<evidence type="ECO:0000256" key="1">
    <source>
        <dbReference type="ARBA" id="ARBA00001936"/>
    </source>
</evidence>
<protein>
    <recommendedName>
        <fullName evidence="5">Putative malate oxidoreductase [NAD]</fullName>
    </recommendedName>
    <alternativeName>
        <fullName evidence="6">Malic enzyme</fullName>
    </alternativeName>
</protein>
<evidence type="ECO:0000259" key="11">
    <source>
        <dbReference type="SMART" id="SM00919"/>
    </source>
</evidence>
<feature type="binding site" evidence="8">
    <location>
        <position position="423"/>
    </location>
    <ligand>
        <name>(S)-malate</name>
        <dbReference type="ChEBI" id="CHEBI:15589"/>
    </ligand>
</feature>
<dbReference type="Gene3D" id="3.40.50.720">
    <property type="entry name" value="NAD(P)-binding Rossmann-like Domain"/>
    <property type="match status" value="1"/>
</dbReference>
<feature type="domain" description="Malic enzyme N-terminal" evidence="12">
    <location>
        <begin position="83"/>
        <end position="263"/>
    </location>
</feature>
<dbReference type="EMBL" id="VKAC01000007">
    <property type="protein sequence ID" value="TXR55674.1"/>
    <property type="molecule type" value="Genomic_DNA"/>
</dbReference>
<dbReference type="GO" id="GO:0004470">
    <property type="term" value="F:malic enzyme activity"/>
    <property type="evidence" value="ECO:0007669"/>
    <property type="project" value="InterPro"/>
</dbReference>
<evidence type="ECO:0000256" key="8">
    <source>
        <dbReference type="PIRSR" id="PIRSR000106-2"/>
    </source>
</evidence>
<dbReference type="SMART" id="SM00919">
    <property type="entry name" value="Malic_M"/>
    <property type="match status" value="1"/>
</dbReference>
<evidence type="ECO:0000256" key="9">
    <source>
        <dbReference type="PIRSR" id="PIRSR000106-3"/>
    </source>
</evidence>
<evidence type="ECO:0000256" key="5">
    <source>
        <dbReference type="ARBA" id="ARBA00073308"/>
    </source>
</evidence>
<dbReference type="Pfam" id="PF00390">
    <property type="entry name" value="malic"/>
    <property type="match status" value="1"/>
</dbReference>
<feature type="binding site" evidence="9">
    <location>
        <position position="272"/>
    </location>
    <ligand>
        <name>a divalent metal cation</name>
        <dbReference type="ChEBI" id="CHEBI:60240"/>
    </ligand>
</feature>
<proteinExistence type="inferred from homology"/>
<evidence type="ECO:0000256" key="10">
    <source>
        <dbReference type="RuleBase" id="RU003427"/>
    </source>
</evidence>
<dbReference type="SUPFAM" id="SSF51735">
    <property type="entry name" value="NAD(P)-binding Rossmann-fold domains"/>
    <property type="match status" value="1"/>
</dbReference>
<dbReference type="AlphaFoldDB" id="A0A5C8ZDU6"/>
<dbReference type="Gene3D" id="3.40.50.10380">
    <property type="entry name" value="Malic enzyme, N-terminal domain"/>
    <property type="match status" value="1"/>
</dbReference>
<dbReference type="PIRSF" id="PIRSF000106">
    <property type="entry name" value="ME"/>
    <property type="match status" value="1"/>
</dbReference>
<comment type="cofactor">
    <cofactor evidence="1">
        <name>Mn(2+)</name>
        <dbReference type="ChEBI" id="CHEBI:29035"/>
    </cofactor>
</comment>
<dbReference type="SMART" id="SM01274">
    <property type="entry name" value="malic"/>
    <property type="match status" value="1"/>
</dbReference>
<dbReference type="InterPro" id="IPR012301">
    <property type="entry name" value="Malic_N_dom"/>
</dbReference>
<feature type="active site" description="Proton donor" evidence="7">
    <location>
        <position position="106"/>
    </location>
</feature>
<dbReference type="RefSeq" id="WP_147926730.1">
    <property type="nucleotide sequence ID" value="NZ_VKAC01000007.1"/>
</dbReference>
<dbReference type="GO" id="GO:0016616">
    <property type="term" value="F:oxidoreductase activity, acting on the CH-OH group of donors, NAD or NADP as acceptor"/>
    <property type="evidence" value="ECO:0007669"/>
    <property type="project" value="InterPro"/>
</dbReference>
<dbReference type="GO" id="GO:0005829">
    <property type="term" value="C:cytosol"/>
    <property type="evidence" value="ECO:0007669"/>
    <property type="project" value="TreeGrafter"/>
</dbReference>
<accession>A0A5C8ZDU6</accession>
<feature type="binding site" evidence="8">
    <location>
        <position position="467"/>
    </location>
    <ligand>
        <name>(S)-malate</name>
        <dbReference type="ChEBI" id="CHEBI:15589"/>
    </ligand>
</feature>
<dbReference type="GO" id="GO:0051287">
    <property type="term" value="F:NAD binding"/>
    <property type="evidence" value="ECO:0007669"/>
    <property type="project" value="InterPro"/>
</dbReference>
<comment type="similarity">
    <text evidence="2 10">Belongs to the malic enzymes family.</text>
</comment>
<keyword evidence="4" id="KW-0520">NAD</keyword>
<evidence type="ECO:0000256" key="7">
    <source>
        <dbReference type="PIRSR" id="PIRSR000106-1"/>
    </source>
</evidence>
<comment type="cofactor">
    <cofactor evidence="9">
        <name>Mg(2+)</name>
        <dbReference type="ChEBI" id="CHEBI:18420"/>
    </cofactor>
    <cofactor evidence="9">
        <name>Mn(2+)</name>
        <dbReference type="ChEBI" id="CHEBI:29035"/>
    </cofactor>
    <text evidence="9">Divalent metal cations. Prefers magnesium or manganese.</text>
</comment>
<feature type="binding site" evidence="9">
    <location>
        <position position="249"/>
    </location>
    <ligand>
        <name>a divalent metal cation</name>
        <dbReference type="ChEBI" id="CHEBI:60240"/>
    </ligand>
</feature>
<dbReference type="Pfam" id="PF03949">
    <property type="entry name" value="Malic_M"/>
    <property type="match status" value="1"/>
</dbReference>
<evidence type="ECO:0000259" key="12">
    <source>
        <dbReference type="SMART" id="SM01274"/>
    </source>
</evidence>
<dbReference type="SUPFAM" id="SSF53223">
    <property type="entry name" value="Aminoacid dehydrogenase-like, N-terminal domain"/>
    <property type="match status" value="1"/>
</dbReference>
<dbReference type="InterPro" id="IPR046346">
    <property type="entry name" value="Aminoacid_DH-like_N_sf"/>
</dbReference>